<dbReference type="SUPFAM" id="SSF141000">
    <property type="entry name" value="Glu-tRNAGln amidotransferase C subunit"/>
    <property type="match status" value="1"/>
</dbReference>
<proteinExistence type="inferred from homology"/>
<evidence type="ECO:0000256" key="1">
    <source>
        <dbReference type="HAMAP-Rule" id="MF_00122"/>
    </source>
</evidence>
<protein>
    <recommendedName>
        <fullName evidence="1">Aspartyl/glutamyl-tRNA(Asn/Gln) amidotransferase subunit C</fullName>
        <shortName evidence="1">Asp/Glu-ADT subunit C</shortName>
        <ecNumber evidence="1">6.3.5.-</ecNumber>
    </recommendedName>
</protein>
<comment type="catalytic activity">
    <reaction evidence="1">
        <text>L-aspartyl-tRNA(Asn) + L-glutamine + ATP + H2O = L-asparaginyl-tRNA(Asn) + L-glutamate + ADP + phosphate + 2 H(+)</text>
        <dbReference type="Rhea" id="RHEA:14513"/>
        <dbReference type="Rhea" id="RHEA-COMP:9674"/>
        <dbReference type="Rhea" id="RHEA-COMP:9677"/>
        <dbReference type="ChEBI" id="CHEBI:15377"/>
        <dbReference type="ChEBI" id="CHEBI:15378"/>
        <dbReference type="ChEBI" id="CHEBI:29985"/>
        <dbReference type="ChEBI" id="CHEBI:30616"/>
        <dbReference type="ChEBI" id="CHEBI:43474"/>
        <dbReference type="ChEBI" id="CHEBI:58359"/>
        <dbReference type="ChEBI" id="CHEBI:78515"/>
        <dbReference type="ChEBI" id="CHEBI:78516"/>
        <dbReference type="ChEBI" id="CHEBI:456216"/>
    </reaction>
</comment>
<gene>
    <name evidence="1" type="primary">gatC</name>
    <name evidence="3" type="ORF">C0175_00220</name>
    <name evidence="2" type="ORF">C0189_01085</name>
</gene>
<keyword evidence="1" id="KW-0547">Nucleotide-binding</keyword>
<dbReference type="PANTHER" id="PTHR15004">
    <property type="entry name" value="GLUTAMYL-TRNA(GLN) AMIDOTRANSFERASE SUBUNIT C, MITOCHONDRIAL"/>
    <property type="match status" value="1"/>
</dbReference>
<comment type="subunit">
    <text evidence="1">Heterotrimer of A, B and C subunits.</text>
</comment>
<keyword evidence="1" id="KW-0436">Ligase</keyword>
<evidence type="ECO:0000313" key="3">
    <source>
        <dbReference type="EMBL" id="PMP84331.1"/>
    </source>
</evidence>
<dbReference type="GO" id="GO:0050567">
    <property type="term" value="F:glutaminyl-tRNA synthase (glutamine-hydrolyzing) activity"/>
    <property type="evidence" value="ECO:0007669"/>
    <property type="project" value="UniProtKB-UniRule"/>
</dbReference>
<comment type="catalytic activity">
    <reaction evidence="1">
        <text>L-glutamyl-tRNA(Gln) + L-glutamine + ATP + H2O = L-glutaminyl-tRNA(Gln) + L-glutamate + ADP + phosphate + H(+)</text>
        <dbReference type="Rhea" id="RHEA:17521"/>
        <dbReference type="Rhea" id="RHEA-COMP:9681"/>
        <dbReference type="Rhea" id="RHEA-COMP:9684"/>
        <dbReference type="ChEBI" id="CHEBI:15377"/>
        <dbReference type="ChEBI" id="CHEBI:15378"/>
        <dbReference type="ChEBI" id="CHEBI:29985"/>
        <dbReference type="ChEBI" id="CHEBI:30616"/>
        <dbReference type="ChEBI" id="CHEBI:43474"/>
        <dbReference type="ChEBI" id="CHEBI:58359"/>
        <dbReference type="ChEBI" id="CHEBI:78520"/>
        <dbReference type="ChEBI" id="CHEBI:78521"/>
        <dbReference type="ChEBI" id="CHEBI:456216"/>
    </reaction>
</comment>
<accession>A0A2J6WFH0</accession>
<evidence type="ECO:0000313" key="5">
    <source>
        <dbReference type="Proteomes" id="UP000237040"/>
    </source>
</evidence>
<dbReference type="Proteomes" id="UP000236910">
    <property type="component" value="Unassembled WGS sequence"/>
</dbReference>
<comment type="caution">
    <text evidence="2">The sequence shown here is derived from an EMBL/GenBank/DDBJ whole genome shotgun (WGS) entry which is preliminary data.</text>
</comment>
<reference evidence="4 5" key="1">
    <citation type="submission" date="2018-01" db="EMBL/GenBank/DDBJ databases">
        <title>Metagenomic assembled genomes from two thermal pools in the Uzon Caldera, Kamchatka, Russia.</title>
        <authorList>
            <person name="Wilkins L."/>
            <person name="Ettinger C."/>
        </authorList>
    </citation>
    <scope>NUCLEOTIDE SEQUENCE [LARGE SCALE GENOMIC DNA]</scope>
    <source>
        <strain evidence="3">ARK-10</strain>
        <strain evidence="2">ZAV-07</strain>
    </source>
</reference>
<dbReference type="GO" id="GO:0070681">
    <property type="term" value="P:glutaminyl-tRNAGln biosynthesis via transamidation"/>
    <property type="evidence" value="ECO:0007669"/>
    <property type="project" value="TreeGrafter"/>
</dbReference>
<dbReference type="EMBL" id="PNIX01000015">
    <property type="protein sequence ID" value="PMP84331.1"/>
    <property type="molecule type" value="Genomic_DNA"/>
</dbReference>
<keyword evidence="1" id="KW-0648">Protein biosynthesis</keyword>
<dbReference type="Proteomes" id="UP000237040">
    <property type="component" value="Unassembled WGS sequence"/>
</dbReference>
<evidence type="ECO:0000313" key="4">
    <source>
        <dbReference type="Proteomes" id="UP000236910"/>
    </source>
</evidence>
<dbReference type="AlphaFoldDB" id="A0A2J6WFH0"/>
<dbReference type="GO" id="GO:0005524">
    <property type="term" value="F:ATP binding"/>
    <property type="evidence" value="ECO:0007669"/>
    <property type="project" value="UniProtKB-KW"/>
</dbReference>
<dbReference type="EC" id="6.3.5.-" evidence="1"/>
<dbReference type="EMBL" id="PNIL01000018">
    <property type="protein sequence ID" value="PMP68491.1"/>
    <property type="molecule type" value="Genomic_DNA"/>
</dbReference>
<keyword evidence="1" id="KW-0067">ATP-binding</keyword>
<dbReference type="InterPro" id="IPR036113">
    <property type="entry name" value="Asp/Glu-ADT_sf_sub_c"/>
</dbReference>
<comment type="function">
    <text evidence="1">Allows the formation of correctly charged Asn-tRNA(Asn) or Gln-tRNA(Gln) through the transamidation of misacylated Asp-tRNA(Asn) or Glu-tRNA(Gln) in organisms which lack either or both of asparaginyl-tRNA or glutaminyl-tRNA synthetases. The reaction takes place in the presence of glutamine and ATP through an activated phospho-Asp-tRNA(Asn) or phospho-Glu-tRNA(Gln).</text>
</comment>
<dbReference type="RefSeq" id="WP_416084417.1">
    <property type="nucleotide sequence ID" value="NZ_JBNARP010000002.1"/>
</dbReference>
<dbReference type="GO" id="GO:0006450">
    <property type="term" value="P:regulation of translational fidelity"/>
    <property type="evidence" value="ECO:0007669"/>
    <property type="project" value="InterPro"/>
</dbReference>
<organism evidence="2 5">
    <name type="scientific">Caldisericum exile</name>
    <dbReference type="NCBI Taxonomy" id="693075"/>
    <lineage>
        <taxon>Bacteria</taxon>
        <taxon>Pseudomonadati</taxon>
        <taxon>Caldisericota/Cryosericota group</taxon>
        <taxon>Caldisericota</taxon>
        <taxon>Caldisericia</taxon>
        <taxon>Caldisericales</taxon>
        <taxon>Caldisericaceae</taxon>
        <taxon>Caldisericum</taxon>
    </lineage>
</organism>
<sequence length="93" mass="11012">MKIELERIEKLAALKLDENERGSMLKDLEDIINYFENLKEVETDSIEPMVYGEKIELVLRDDIVEDSLHLTDLKRLRELFGDGFFRVRRIIGE</sequence>
<comment type="similarity">
    <text evidence="1">Belongs to the GatC family.</text>
</comment>
<dbReference type="PANTHER" id="PTHR15004:SF0">
    <property type="entry name" value="GLUTAMYL-TRNA(GLN) AMIDOTRANSFERASE SUBUNIT C, MITOCHONDRIAL"/>
    <property type="match status" value="1"/>
</dbReference>
<dbReference type="GO" id="GO:0006412">
    <property type="term" value="P:translation"/>
    <property type="evidence" value="ECO:0007669"/>
    <property type="project" value="UniProtKB-UniRule"/>
</dbReference>
<dbReference type="InterPro" id="IPR003837">
    <property type="entry name" value="GatC"/>
</dbReference>
<dbReference type="NCBIfam" id="TIGR00135">
    <property type="entry name" value="gatC"/>
    <property type="match status" value="1"/>
</dbReference>
<evidence type="ECO:0000313" key="2">
    <source>
        <dbReference type="EMBL" id="PMP68491.1"/>
    </source>
</evidence>
<dbReference type="Pfam" id="PF02686">
    <property type="entry name" value="GatC"/>
    <property type="match status" value="1"/>
</dbReference>
<dbReference type="HAMAP" id="MF_00122">
    <property type="entry name" value="GatC"/>
    <property type="match status" value="1"/>
</dbReference>
<name>A0A2J6WFH0_9BACT</name>
<dbReference type="Gene3D" id="1.10.20.60">
    <property type="entry name" value="Glu-tRNAGln amidotransferase C subunit, N-terminal domain"/>
    <property type="match status" value="1"/>
</dbReference>